<evidence type="ECO:0000259" key="1">
    <source>
        <dbReference type="Pfam" id="PF00535"/>
    </source>
</evidence>
<name>A0A4U8Z1V7_METTU</name>
<dbReference type="EMBL" id="LR536450">
    <property type="protein sequence ID" value="VFU09332.1"/>
    <property type="molecule type" value="Genomic_DNA"/>
</dbReference>
<feature type="domain" description="Glycosyltransferase 2-like" evidence="1">
    <location>
        <begin position="11"/>
        <end position="178"/>
    </location>
</feature>
<organism evidence="2 3">
    <name type="scientific">Methylocella tundrae</name>
    <dbReference type="NCBI Taxonomy" id="227605"/>
    <lineage>
        <taxon>Bacteria</taxon>
        <taxon>Pseudomonadati</taxon>
        <taxon>Pseudomonadota</taxon>
        <taxon>Alphaproteobacteria</taxon>
        <taxon>Hyphomicrobiales</taxon>
        <taxon>Beijerinckiaceae</taxon>
        <taxon>Methylocella</taxon>
    </lineage>
</organism>
<dbReference type="Pfam" id="PF00535">
    <property type="entry name" value="Glycos_transf_2"/>
    <property type="match status" value="1"/>
</dbReference>
<protein>
    <recommendedName>
        <fullName evidence="1">Glycosyltransferase 2-like domain-containing protein</fullName>
    </recommendedName>
</protein>
<dbReference type="CDD" id="cd00761">
    <property type="entry name" value="Glyco_tranf_GTA_type"/>
    <property type="match status" value="1"/>
</dbReference>
<dbReference type="SUPFAM" id="SSF53448">
    <property type="entry name" value="Nucleotide-diphospho-sugar transferases"/>
    <property type="match status" value="1"/>
</dbReference>
<proteinExistence type="predicted"/>
<dbReference type="RefSeq" id="WP_134489639.1">
    <property type="nucleotide sequence ID" value="NZ_CP139089.1"/>
</dbReference>
<dbReference type="InterPro" id="IPR001173">
    <property type="entry name" value="Glyco_trans_2-like"/>
</dbReference>
<dbReference type="PANTHER" id="PTHR43685">
    <property type="entry name" value="GLYCOSYLTRANSFERASE"/>
    <property type="match status" value="1"/>
</dbReference>
<dbReference type="KEGG" id="mtun:MTUNDRAET4_2445"/>
<reference evidence="2 3" key="1">
    <citation type="submission" date="2019-03" db="EMBL/GenBank/DDBJ databases">
        <authorList>
            <person name="Kox A.R. M."/>
        </authorList>
    </citation>
    <scope>NUCLEOTIDE SEQUENCE [LARGE SCALE GENOMIC DNA]</scope>
    <source>
        <strain evidence="2">MTUNDRAET4 annotated genome</strain>
    </source>
</reference>
<dbReference type="AlphaFoldDB" id="A0A4U8Z1V7"/>
<dbReference type="PANTHER" id="PTHR43685:SF2">
    <property type="entry name" value="GLYCOSYLTRANSFERASE 2-LIKE DOMAIN-CONTAINING PROTEIN"/>
    <property type="match status" value="1"/>
</dbReference>
<evidence type="ECO:0000313" key="2">
    <source>
        <dbReference type="EMBL" id="VFU09332.1"/>
    </source>
</evidence>
<sequence>MSPRSTTPRVSLALPVYNGARYVAKAVESILDQGYEDFRLTITDNASTDGTEGICRKFAELDSRVNYVRNPRNLGAGPNYNLGFELSTGEYFKWCACDDYLSPNFLESCVAALDRRPDAAVAYATTRSVDEDGAQIDLVGSMAPDMTGAGPALRFYKVLTEVGTCYEIFGLFRRDVLKRSTLQRGYYGSDHALLAEIALLGSYVHVPEATLYNREHKDRSINMSDTLARVAWQDTSASKKYSLEHIRHLNHLIEIALRHRRAVSPAQTLSYLFLSETRPLQLMRFGLDLVGLASPPVRRRLRDAGWKCLRSLQIQL</sequence>
<dbReference type="InterPro" id="IPR029044">
    <property type="entry name" value="Nucleotide-diphossugar_trans"/>
</dbReference>
<dbReference type="OrthoDB" id="9816424at2"/>
<gene>
    <name evidence="2" type="ORF">MTUNDRAET4_2445</name>
</gene>
<dbReference type="Proteomes" id="UP000294360">
    <property type="component" value="Chromosome"/>
</dbReference>
<accession>A0A4U8Z1V7</accession>
<dbReference type="InterPro" id="IPR050834">
    <property type="entry name" value="Glycosyltransf_2"/>
</dbReference>
<dbReference type="Gene3D" id="3.90.550.10">
    <property type="entry name" value="Spore Coat Polysaccharide Biosynthesis Protein SpsA, Chain A"/>
    <property type="match status" value="1"/>
</dbReference>
<evidence type="ECO:0000313" key="3">
    <source>
        <dbReference type="Proteomes" id="UP000294360"/>
    </source>
</evidence>